<evidence type="ECO:0008006" key="3">
    <source>
        <dbReference type="Google" id="ProtNLM"/>
    </source>
</evidence>
<proteinExistence type="predicted"/>
<gene>
    <name evidence="1" type="ORF">SAMN05216238_104297</name>
</gene>
<dbReference type="AlphaFoldDB" id="A0A1I1VK39"/>
<dbReference type="Proteomes" id="UP000199474">
    <property type="component" value="Unassembled WGS sequence"/>
</dbReference>
<sequence length="162" mass="18253">MILPITGNVAYTITLDPTVWIFDNRKILLEKAFTHDSQKEEENDDLKKASERWDRAVNAEKQLLAGNKNITKSEGKEILENSYVMPIENFLSNAGVKEDAQKAVLVTDNNEEIISLKALEDSYLLFALNGKPLKEDGPVHLLYRDGSNRDAPIKGINKIIIE</sequence>
<reference evidence="2" key="1">
    <citation type="submission" date="2016-10" db="EMBL/GenBank/DDBJ databases">
        <authorList>
            <person name="Varghese N."/>
            <person name="Submissions S."/>
        </authorList>
    </citation>
    <scope>NUCLEOTIDE SEQUENCE [LARGE SCALE GENOMIC DNA]</scope>
    <source>
        <strain evidence="2">DSM 22530</strain>
    </source>
</reference>
<name>A0A1I1VK39_9BACI</name>
<dbReference type="OrthoDB" id="2404998at2"/>
<accession>A0A1I1VK39</accession>
<evidence type="ECO:0000313" key="1">
    <source>
        <dbReference type="EMBL" id="SFD83254.1"/>
    </source>
</evidence>
<dbReference type="EMBL" id="FOMR01000004">
    <property type="protein sequence ID" value="SFD83254.1"/>
    <property type="molecule type" value="Genomic_DNA"/>
</dbReference>
<dbReference type="STRING" id="640948.SAMN05216238_104297"/>
<organism evidence="1 2">
    <name type="scientific">Lentibacillus persicus</name>
    <dbReference type="NCBI Taxonomy" id="640948"/>
    <lineage>
        <taxon>Bacteria</taxon>
        <taxon>Bacillati</taxon>
        <taxon>Bacillota</taxon>
        <taxon>Bacilli</taxon>
        <taxon>Bacillales</taxon>
        <taxon>Bacillaceae</taxon>
        <taxon>Lentibacillus</taxon>
    </lineage>
</organism>
<keyword evidence="2" id="KW-1185">Reference proteome</keyword>
<protein>
    <recommendedName>
        <fullName evidence="3">Peptidyl-prolyl cis-trans isomerase</fullName>
    </recommendedName>
</protein>
<evidence type="ECO:0000313" key="2">
    <source>
        <dbReference type="Proteomes" id="UP000199474"/>
    </source>
</evidence>